<feature type="compositionally biased region" description="Polar residues" evidence="1">
    <location>
        <begin position="52"/>
        <end position="67"/>
    </location>
</feature>
<protein>
    <submittedName>
        <fullName evidence="2">Uncharacterized protein</fullName>
    </submittedName>
</protein>
<dbReference type="EMBL" id="CP000152">
    <property type="protein sequence ID" value="ABB11155.1"/>
    <property type="molecule type" value="Genomic_DNA"/>
</dbReference>
<dbReference type="KEGG" id="bur:Bcep18194_B1041"/>
<accession>Q398F6</accession>
<feature type="region of interest" description="Disordered" evidence="1">
    <location>
        <begin position="52"/>
        <end position="78"/>
    </location>
</feature>
<dbReference type="GeneID" id="45097398"/>
<gene>
    <name evidence="2" type="ordered locus">Bcep18194_B1041</name>
</gene>
<sequence length="196" mass="21698">MNQSEFAVLHRVSRKTVTKWKERGWLVFAGDEVDVDSSNALLKRYRRDGIQSVTQPEEGNTKGNKANLTPKRVTSRNSEVTIRDGETAATAAERVLVATGAEMNVDEAKRVKENYLALQAQLEYDRDAGLVVAVSDVAKAVGDEYAKVRSRLLAIPAEHAPRIQRLKSAVEVQDALQEIITEALEELTRDGVDRPA</sequence>
<organism evidence="2 3">
    <name type="scientific">Burkholderia lata (strain ATCC 17760 / DSM 23089 / LMG 22485 / NCIMB 9086 / R18194 / 383)</name>
    <dbReference type="NCBI Taxonomy" id="482957"/>
    <lineage>
        <taxon>Bacteria</taxon>
        <taxon>Pseudomonadati</taxon>
        <taxon>Pseudomonadota</taxon>
        <taxon>Betaproteobacteria</taxon>
        <taxon>Burkholderiales</taxon>
        <taxon>Burkholderiaceae</taxon>
        <taxon>Burkholderia</taxon>
        <taxon>Burkholderia cepacia complex</taxon>
    </lineage>
</organism>
<name>Q398F6_BURL3</name>
<proteinExistence type="predicted"/>
<evidence type="ECO:0000256" key="1">
    <source>
        <dbReference type="SAM" id="MobiDB-lite"/>
    </source>
</evidence>
<dbReference type="RefSeq" id="WP_011354648.1">
    <property type="nucleotide sequence ID" value="NC_007511.1"/>
</dbReference>
<dbReference type="PATRIC" id="fig|482957.22.peg.4696"/>
<reference evidence="2" key="1">
    <citation type="submission" date="2005-10" db="EMBL/GenBank/DDBJ databases">
        <title>Complete sequence of chromosome 2 of Burkholderia sp. 383.</title>
        <authorList>
            <consortium name="US DOE Joint Genome Institute"/>
            <person name="Copeland A."/>
            <person name="Lucas S."/>
            <person name="Lapidus A."/>
            <person name="Barry K."/>
            <person name="Detter J.C."/>
            <person name="Glavina T."/>
            <person name="Hammon N."/>
            <person name="Israni S."/>
            <person name="Pitluck S."/>
            <person name="Chain P."/>
            <person name="Malfatti S."/>
            <person name="Shin M."/>
            <person name="Vergez L."/>
            <person name="Schmutz J."/>
            <person name="Larimer F."/>
            <person name="Land M."/>
            <person name="Kyrpides N."/>
            <person name="Lykidis A."/>
            <person name="Richardson P."/>
        </authorList>
    </citation>
    <scope>NUCLEOTIDE SEQUENCE [LARGE SCALE GENOMIC DNA]</scope>
    <source>
        <strain evidence="2">383</strain>
    </source>
</reference>
<evidence type="ECO:0000313" key="3">
    <source>
        <dbReference type="Proteomes" id="UP000002705"/>
    </source>
</evidence>
<dbReference type="AlphaFoldDB" id="Q398F6"/>
<dbReference type="HOGENOM" id="CLU_1335825_0_0_4"/>
<evidence type="ECO:0000313" key="2">
    <source>
        <dbReference type="EMBL" id="ABB11155.1"/>
    </source>
</evidence>
<keyword evidence="3" id="KW-1185">Reference proteome</keyword>
<dbReference type="Proteomes" id="UP000002705">
    <property type="component" value="Chromosome 2"/>
</dbReference>